<reference evidence="1 2" key="1">
    <citation type="journal article" date="2022" name="bioRxiv">
        <title>The genome of the oomycete Peronosclerospora sorghi, a cosmopolitan pathogen of maize and sorghum, is inflated with dispersed pseudogenes.</title>
        <authorList>
            <person name="Fletcher K."/>
            <person name="Martin F."/>
            <person name="Isakeit T."/>
            <person name="Cavanaugh K."/>
            <person name="Magill C."/>
            <person name="Michelmore R."/>
        </authorList>
    </citation>
    <scope>NUCLEOTIDE SEQUENCE [LARGE SCALE GENOMIC DNA]</scope>
    <source>
        <strain evidence="1">P6</strain>
    </source>
</reference>
<comment type="caution">
    <text evidence="1">The sequence shown here is derived from an EMBL/GenBank/DDBJ whole genome shotgun (WGS) entry which is preliminary data.</text>
</comment>
<proteinExistence type="predicted"/>
<gene>
    <name evidence="1" type="ORF">PsorP6_005998</name>
</gene>
<name>A0ACC0W4K4_9STRA</name>
<keyword evidence="2" id="KW-1185">Reference proteome</keyword>
<accession>A0ACC0W4K4</accession>
<dbReference type="Proteomes" id="UP001163321">
    <property type="component" value="Chromosome 4"/>
</dbReference>
<evidence type="ECO:0000313" key="2">
    <source>
        <dbReference type="Proteomes" id="UP001163321"/>
    </source>
</evidence>
<dbReference type="EMBL" id="CM047583">
    <property type="protein sequence ID" value="KAI9913472.1"/>
    <property type="molecule type" value="Genomic_DNA"/>
</dbReference>
<protein>
    <submittedName>
        <fullName evidence="1">Uncharacterized protein</fullName>
    </submittedName>
</protein>
<sequence length="78" mass="8677">MLAKTQKLEVNTNGLAELLQVFHTRKFRVDLILRVDEKLNFSLLELTHTQESSTRRDLIAKSATDLGAAEGNLAGIVL</sequence>
<evidence type="ECO:0000313" key="1">
    <source>
        <dbReference type="EMBL" id="KAI9913472.1"/>
    </source>
</evidence>
<organism evidence="1 2">
    <name type="scientific">Peronosclerospora sorghi</name>
    <dbReference type="NCBI Taxonomy" id="230839"/>
    <lineage>
        <taxon>Eukaryota</taxon>
        <taxon>Sar</taxon>
        <taxon>Stramenopiles</taxon>
        <taxon>Oomycota</taxon>
        <taxon>Peronosporomycetes</taxon>
        <taxon>Peronosporales</taxon>
        <taxon>Peronosporaceae</taxon>
        <taxon>Peronosclerospora</taxon>
    </lineage>
</organism>